<sequence length="317" mass="36170">MAHTVSEITDLRIYPIKSCRGISLRSANLTRQGLELDRRWMFVNEKKKFLTIRSNPKMTLINTAVDDVEGDLVITIRDDTSKQVRVPLWPSHAWLEEHADVIDVDVWEYITDAYAYRDPKIKTIFTEFFGEEVSLVMKGPTPRIVGGNGKPESLGRTESVNFPDVLPILIASESSLAELNSRLTEQGHQEITYERFRPNIIIKGAEPWSEDEWKTVRVNGDSSLFTTLTGGNRDAMDLDVVARCARCQVPNVNPDTAEKHPRQPWDLLVSYRRIDEGIKFKPCFGMLCCPRNEGHVEVGMRFEVTAITKAHRYMKGF</sequence>
<dbReference type="RefSeq" id="XP_013254347.1">
    <property type="nucleotide sequence ID" value="XM_013398893.1"/>
</dbReference>
<evidence type="ECO:0000313" key="3">
    <source>
        <dbReference type="Proteomes" id="UP000027920"/>
    </source>
</evidence>
<evidence type="ECO:0000313" key="2">
    <source>
        <dbReference type="EMBL" id="KEF51757.1"/>
    </source>
</evidence>
<dbReference type="InterPro" id="IPR005303">
    <property type="entry name" value="MOCOS_middle"/>
</dbReference>
<keyword evidence="3" id="KW-1185">Reference proteome</keyword>
<dbReference type="AlphaFoldDB" id="A0A072NWJ3"/>
<dbReference type="Pfam" id="PF03473">
    <property type="entry name" value="MOSC"/>
    <property type="match status" value="1"/>
</dbReference>
<dbReference type="SUPFAM" id="SSF141673">
    <property type="entry name" value="MOSC N-terminal domain-like"/>
    <property type="match status" value="1"/>
</dbReference>
<dbReference type="VEuPathDB" id="FungiDB:A1O9_12094"/>
<feature type="domain" description="MOSC" evidence="1">
    <location>
        <begin position="139"/>
        <end position="305"/>
    </location>
</feature>
<dbReference type="PANTHER" id="PTHR14237">
    <property type="entry name" value="MOLYBDOPTERIN COFACTOR SULFURASE MOSC"/>
    <property type="match status" value="1"/>
</dbReference>
<dbReference type="GO" id="GO:0030170">
    <property type="term" value="F:pyridoxal phosphate binding"/>
    <property type="evidence" value="ECO:0007669"/>
    <property type="project" value="InterPro"/>
</dbReference>
<dbReference type="Pfam" id="PF03476">
    <property type="entry name" value="MOSC_N"/>
    <property type="match status" value="1"/>
</dbReference>
<dbReference type="OrthoDB" id="17255at2759"/>
<dbReference type="PROSITE" id="PS51340">
    <property type="entry name" value="MOSC"/>
    <property type="match status" value="1"/>
</dbReference>
<dbReference type="GO" id="GO:0003824">
    <property type="term" value="F:catalytic activity"/>
    <property type="evidence" value="ECO:0007669"/>
    <property type="project" value="InterPro"/>
</dbReference>
<dbReference type="InterPro" id="IPR005302">
    <property type="entry name" value="MoCF_Sase_C"/>
</dbReference>
<dbReference type="GO" id="GO:0030151">
    <property type="term" value="F:molybdenum ion binding"/>
    <property type="evidence" value="ECO:0007669"/>
    <property type="project" value="InterPro"/>
</dbReference>
<comment type="caution">
    <text evidence="2">The sequence shown here is derived from an EMBL/GenBank/DDBJ whole genome shotgun (WGS) entry which is preliminary data.</text>
</comment>
<accession>A0A072NWJ3</accession>
<dbReference type="EMBL" id="AMGV01000021">
    <property type="protein sequence ID" value="KEF51757.1"/>
    <property type="molecule type" value="Genomic_DNA"/>
</dbReference>
<dbReference type="GeneID" id="25286989"/>
<organism evidence="2 3">
    <name type="scientific">Exophiala aquamarina CBS 119918</name>
    <dbReference type="NCBI Taxonomy" id="1182545"/>
    <lineage>
        <taxon>Eukaryota</taxon>
        <taxon>Fungi</taxon>
        <taxon>Dikarya</taxon>
        <taxon>Ascomycota</taxon>
        <taxon>Pezizomycotina</taxon>
        <taxon>Eurotiomycetes</taxon>
        <taxon>Chaetothyriomycetidae</taxon>
        <taxon>Chaetothyriales</taxon>
        <taxon>Herpotrichiellaceae</taxon>
        <taxon>Exophiala</taxon>
    </lineage>
</organism>
<protein>
    <recommendedName>
        <fullName evidence="1">MOSC domain-containing protein</fullName>
    </recommendedName>
</protein>
<dbReference type="Proteomes" id="UP000027920">
    <property type="component" value="Unassembled WGS sequence"/>
</dbReference>
<proteinExistence type="predicted"/>
<gene>
    <name evidence="2" type="ORF">A1O9_12094</name>
</gene>
<evidence type="ECO:0000259" key="1">
    <source>
        <dbReference type="PROSITE" id="PS51340"/>
    </source>
</evidence>
<name>A0A072NWJ3_9EURO</name>
<dbReference type="InterPro" id="IPR011037">
    <property type="entry name" value="Pyrv_Knase-like_insert_dom_sf"/>
</dbReference>
<dbReference type="PANTHER" id="PTHR14237:SF19">
    <property type="entry name" value="MITOCHONDRIAL AMIDOXIME REDUCING COMPONENT 1"/>
    <property type="match status" value="1"/>
</dbReference>
<dbReference type="SUPFAM" id="SSF50800">
    <property type="entry name" value="PK beta-barrel domain-like"/>
    <property type="match status" value="1"/>
</dbReference>
<dbReference type="STRING" id="1182545.A0A072NWJ3"/>
<dbReference type="HOGENOM" id="CLU_028286_1_1_1"/>
<reference evidence="2 3" key="1">
    <citation type="submission" date="2013-03" db="EMBL/GenBank/DDBJ databases">
        <title>The Genome Sequence of Exophiala aquamarina CBS 119918.</title>
        <authorList>
            <consortium name="The Broad Institute Genomics Platform"/>
            <person name="Cuomo C."/>
            <person name="de Hoog S."/>
            <person name="Gorbushina A."/>
            <person name="Walker B."/>
            <person name="Young S.K."/>
            <person name="Zeng Q."/>
            <person name="Gargeya S."/>
            <person name="Fitzgerald M."/>
            <person name="Haas B."/>
            <person name="Abouelleil A."/>
            <person name="Allen A.W."/>
            <person name="Alvarado L."/>
            <person name="Arachchi H.M."/>
            <person name="Berlin A.M."/>
            <person name="Chapman S.B."/>
            <person name="Gainer-Dewar J."/>
            <person name="Goldberg J."/>
            <person name="Griggs A."/>
            <person name="Gujja S."/>
            <person name="Hansen M."/>
            <person name="Howarth C."/>
            <person name="Imamovic A."/>
            <person name="Ireland A."/>
            <person name="Larimer J."/>
            <person name="McCowan C."/>
            <person name="Murphy C."/>
            <person name="Pearson M."/>
            <person name="Poon T.W."/>
            <person name="Priest M."/>
            <person name="Roberts A."/>
            <person name="Saif S."/>
            <person name="Shea T."/>
            <person name="Sisk P."/>
            <person name="Sykes S."/>
            <person name="Wortman J."/>
            <person name="Nusbaum C."/>
            <person name="Birren B."/>
        </authorList>
    </citation>
    <scope>NUCLEOTIDE SEQUENCE [LARGE SCALE GENOMIC DNA]</scope>
    <source>
        <strain evidence="2 3">CBS 119918</strain>
    </source>
</reference>